<dbReference type="AlphaFoldDB" id="A0A398AG80"/>
<sequence>MAGVEVEKTVPNTEEKTMTEMPKETVHTTDDSATAVEVEIKEEEEVPKVEQETEKTEIAPVKEEKPVEIPGAVEEKDIKQAAEEEKTVEVKTA</sequence>
<evidence type="ECO:0000313" key="2">
    <source>
        <dbReference type="EMBL" id="RID75634.1"/>
    </source>
</evidence>
<reference evidence="2 3" key="1">
    <citation type="submission" date="2018-06" db="EMBL/GenBank/DDBJ databases">
        <title>WGS assembly of Brassica rapa FPsc.</title>
        <authorList>
            <person name="Bowman J."/>
            <person name="Kohchi T."/>
            <person name="Yamato K."/>
            <person name="Jenkins J."/>
            <person name="Shu S."/>
            <person name="Ishizaki K."/>
            <person name="Yamaoka S."/>
            <person name="Nishihama R."/>
            <person name="Nakamura Y."/>
            <person name="Berger F."/>
            <person name="Adam C."/>
            <person name="Aki S."/>
            <person name="Althoff F."/>
            <person name="Araki T."/>
            <person name="Arteaga-Vazquez M."/>
            <person name="Balasubrmanian S."/>
            <person name="Bauer D."/>
            <person name="Boehm C."/>
            <person name="Briginshaw L."/>
            <person name="Caballero-Perez J."/>
            <person name="Catarino B."/>
            <person name="Chen F."/>
            <person name="Chiyoda S."/>
            <person name="Chovatia M."/>
            <person name="Davies K."/>
            <person name="Delmans M."/>
            <person name="Demura T."/>
            <person name="Dierschke T."/>
            <person name="Dolan L."/>
            <person name="Dorantes-Acosta A."/>
            <person name="Eklund D."/>
            <person name="Florent S."/>
            <person name="Flores-Sandoval E."/>
            <person name="Fujiyama A."/>
            <person name="Fukuzawa H."/>
            <person name="Galik B."/>
            <person name="Grimanelli D."/>
            <person name="Grimwood J."/>
            <person name="Grossniklaus U."/>
            <person name="Hamada T."/>
            <person name="Haseloff J."/>
            <person name="Hetherington A."/>
            <person name="Higo A."/>
            <person name="Hirakawa Y."/>
            <person name="Hundley H."/>
            <person name="Ikeda Y."/>
            <person name="Inoue K."/>
            <person name="Inoue S."/>
            <person name="Ishida S."/>
            <person name="Jia Q."/>
            <person name="Kakita M."/>
            <person name="Kanazawa T."/>
            <person name="Kawai Y."/>
            <person name="Kawashima T."/>
            <person name="Kennedy M."/>
            <person name="Kinose K."/>
            <person name="Kinoshita T."/>
            <person name="Kohara Y."/>
            <person name="Koide E."/>
            <person name="Komatsu K."/>
            <person name="Kopischke S."/>
            <person name="Kubo M."/>
            <person name="Kyozuka J."/>
            <person name="Lagercrantz U."/>
            <person name="Lin S."/>
            <person name="Lindquist E."/>
            <person name="Lipzen A."/>
            <person name="Lu C."/>
            <person name="Luna E."/>
            <person name="Martienssen R."/>
            <person name="Minamino N."/>
            <person name="Mizutani M."/>
            <person name="Mizutani M."/>
            <person name="Mochizuki N."/>
            <person name="Monte I."/>
            <person name="Mosher R."/>
            <person name="Nagasaki H."/>
            <person name="Nakagami H."/>
            <person name="Naramoto S."/>
            <person name="Nishitani K."/>
            <person name="Ohtani M."/>
            <person name="Okamoto T."/>
            <person name="Okumura M."/>
            <person name="Phillips J."/>
            <person name="Pollak B."/>
            <person name="Reinders A."/>
            <person name="Roevekamp M."/>
            <person name="Sano R."/>
            <person name="Sawa S."/>
            <person name="Schmid M."/>
            <person name="Shirakawa M."/>
            <person name="Solano R."/>
            <person name="Spunde A."/>
            <person name="Suetsugu N."/>
            <person name="Sugano S."/>
            <person name="Sugiyama A."/>
            <person name="Sun R."/>
            <person name="Suzuki Y."/>
            <person name="Takenaka M."/>
            <person name="Takezawa D."/>
            <person name="Tomogane H."/>
            <person name="Tsuzuki M."/>
            <person name="Ueda T."/>
            <person name="Umeda M."/>
            <person name="Ward J."/>
            <person name="Watanabe Y."/>
            <person name="Yazaki K."/>
            <person name="Yokoyama R."/>
            <person name="Yoshitake Y."/>
            <person name="Yotsui I."/>
            <person name="Zachgo S."/>
            <person name="Schmutz J."/>
        </authorList>
    </citation>
    <scope>NUCLEOTIDE SEQUENCE [LARGE SCALE GENOMIC DNA]</scope>
    <source>
        <strain evidence="3">cv. B-3</strain>
    </source>
</reference>
<feature type="region of interest" description="Disordered" evidence="1">
    <location>
        <begin position="1"/>
        <end position="32"/>
    </location>
</feature>
<evidence type="ECO:0000256" key="1">
    <source>
        <dbReference type="SAM" id="MobiDB-lite"/>
    </source>
</evidence>
<feature type="compositionally biased region" description="Basic and acidic residues" evidence="1">
    <location>
        <begin position="1"/>
        <end position="30"/>
    </location>
</feature>
<gene>
    <name evidence="2" type="ORF">BRARA_B02668</name>
</gene>
<dbReference type="EMBL" id="CM010629">
    <property type="protein sequence ID" value="RID75634.1"/>
    <property type="molecule type" value="Genomic_DNA"/>
</dbReference>
<evidence type="ECO:0000313" key="3">
    <source>
        <dbReference type="Proteomes" id="UP000264353"/>
    </source>
</evidence>
<protein>
    <submittedName>
        <fullName evidence="2">Uncharacterized protein</fullName>
    </submittedName>
</protein>
<proteinExistence type="predicted"/>
<dbReference type="Proteomes" id="UP000264353">
    <property type="component" value="Chromosome A2"/>
</dbReference>
<accession>A0A398AG80</accession>
<organism evidence="2 3">
    <name type="scientific">Brassica campestris</name>
    <name type="common">Field mustard</name>
    <dbReference type="NCBI Taxonomy" id="3711"/>
    <lineage>
        <taxon>Eukaryota</taxon>
        <taxon>Viridiplantae</taxon>
        <taxon>Streptophyta</taxon>
        <taxon>Embryophyta</taxon>
        <taxon>Tracheophyta</taxon>
        <taxon>Spermatophyta</taxon>
        <taxon>Magnoliopsida</taxon>
        <taxon>eudicotyledons</taxon>
        <taxon>Gunneridae</taxon>
        <taxon>Pentapetalae</taxon>
        <taxon>rosids</taxon>
        <taxon>malvids</taxon>
        <taxon>Brassicales</taxon>
        <taxon>Brassicaceae</taxon>
        <taxon>Brassiceae</taxon>
        <taxon>Brassica</taxon>
    </lineage>
</organism>
<name>A0A398AG80_BRACM</name>